<sequence length="72" mass="8220">MKTLIEDRLTELKTEFQKGKERLSELEKESRNVEEAMLRISGAIQILEELLASNQSDTETKKRQTNGVVEGV</sequence>
<reference evidence="2 3" key="1">
    <citation type="submission" date="2017-10" db="EMBL/GenBank/DDBJ databases">
        <title>The draft genome sequence of Lewinella nigricans NBRC 102662.</title>
        <authorList>
            <person name="Wang K."/>
        </authorList>
    </citation>
    <scope>NUCLEOTIDE SEQUENCE [LARGE SCALE GENOMIC DNA]</scope>
    <source>
        <strain evidence="2 3">NBRC 102662</strain>
    </source>
</reference>
<dbReference type="EMBL" id="PDUD01000046">
    <property type="protein sequence ID" value="PHN01992.1"/>
    <property type="molecule type" value="Genomic_DNA"/>
</dbReference>
<proteinExistence type="predicted"/>
<dbReference type="AlphaFoldDB" id="A0A2D0N0B2"/>
<organism evidence="2 3">
    <name type="scientific">Flavilitoribacter nigricans (strain ATCC 23147 / DSM 23189 / NBRC 102662 / NCIMB 1420 / SS-2)</name>
    <name type="common">Lewinella nigricans</name>
    <dbReference type="NCBI Taxonomy" id="1122177"/>
    <lineage>
        <taxon>Bacteria</taxon>
        <taxon>Pseudomonadati</taxon>
        <taxon>Bacteroidota</taxon>
        <taxon>Saprospiria</taxon>
        <taxon>Saprospirales</taxon>
        <taxon>Lewinellaceae</taxon>
        <taxon>Flavilitoribacter</taxon>
    </lineage>
</organism>
<evidence type="ECO:0000313" key="2">
    <source>
        <dbReference type="EMBL" id="PHN01992.1"/>
    </source>
</evidence>
<feature type="coiled-coil region" evidence="1">
    <location>
        <begin position="9"/>
        <end position="36"/>
    </location>
</feature>
<dbReference type="RefSeq" id="WP_099154615.1">
    <property type="nucleotide sequence ID" value="NZ_PDUD01000046.1"/>
</dbReference>
<evidence type="ECO:0000313" key="3">
    <source>
        <dbReference type="Proteomes" id="UP000223913"/>
    </source>
</evidence>
<gene>
    <name evidence="2" type="ORF">CRP01_34365</name>
</gene>
<name>A0A2D0N0B2_FLAN2</name>
<dbReference type="Proteomes" id="UP000223913">
    <property type="component" value="Unassembled WGS sequence"/>
</dbReference>
<keyword evidence="1" id="KW-0175">Coiled coil</keyword>
<evidence type="ECO:0000256" key="1">
    <source>
        <dbReference type="SAM" id="Coils"/>
    </source>
</evidence>
<comment type="caution">
    <text evidence="2">The sequence shown here is derived from an EMBL/GenBank/DDBJ whole genome shotgun (WGS) entry which is preliminary data.</text>
</comment>
<dbReference type="OrthoDB" id="5198170at2"/>
<keyword evidence="3" id="KW-1185">Reference proteome</keyword>
<protein>
    <submittedName>
        <fullName evidence="2">Uncharacterized protein</fullName>
    </submittedName>
</protein>
<accession>A0A2D0N0B2</accession>